<evidence type="ECO:0000259" key="3">
    <source>
        <dbReference type="Pfam" id="PF02823"/>
    </source>
</evidence>
<organism evidence="4 5">
    <name type="scientific">Mycoplasma ovis str. Michigan</name>
    <dbReference type="NCBI Taxonomy" id="1415773"/>
    <lineage>
        <taxon>Bacteria</taxon>
        <taxon>Bacillati</taxon>
        <taxon>Mycoplasmatota</taxon>
        <taxon>Mollicutes</taxon>
        <taxon>Mycoplasmataceae</taxon>
        <taxon>Mycoplasma</taxon>
    </lineage>
</organism>
<feature type="compositionally biased region" description="Basic residues" evidence="2">
    <location>
        <begin position="13"/>
        <end position="23"/>
    </location>
</feature>
<keyword evidence="1" id="KW-0066">ATP synthesis</keyword>
<feature type="domain" description="ATP synthase F1 complex delta/epsilon subunit N-terminal" evidence="3">
    <location>
        <begin position="41"/>
        <end position="122"/>
    </location>
</feature>
<evidence type="ECO:0000313" key="4">
    <source>
        <dbReference type="EMBL" id="AHC40011.1"/>
    </source>
</evidence>
<protein>
    <submittedName>
        <fullName evidence="4">ATP synthase F1 subunit epsilon</fullName>
    </submittedName>
</protein>
<reference evidence="4 5" key="1">
    <citation type="journal article" date="2014" name="Genome Announc.">
        <title>Complete Genome Sequence of Mycoplasma ovis Strain Michigan, a Hemoplasma of Sheep with Two Distinct 16S rRNA Genes.</title>
        <authorList>
            <person name="Deshuillers P.L."/>
            <person name="Santos A.P."/>
            <person name="do Nascimento N.C."/>
            <person name="Hampel J.A."/>
            <person name="Bergin I.L."/>
            <person name="Dyson M.C."/>
            <person name="Messick J.B."/>
        </authorList>
    </citation>
    <scope>NUCLEOTIDE SEQUENCE [LARGE SCALE GENOMIC DNA]</scope>
    <source>
        <strain evidence="4 5">Michigan</strain>
    </source>
</reference>
<dbReference type="SUPFAM" id="SSF51344">
    <property type="entry name" value="Epsilon subunit of F1F0-ATP synthase N-terminal domain"/>
    <property type="match status" value="1"/>
</dbReference>
<evidence type="ECO:0000256" key="1">
    <source>
        <dbReference type="ARBA" id="ARBA00023196"/>
    </source>
</evidence>
<accession>A0ABM5P0Q8</accession>
<dbReference type="InterPro" id="IPR036771">
    <property type="entry name" value="ATPsynth_dsu/esu_N"/>
</dbReference>
<keyword evidence="1" id="KW-0139">CF(1)</keyword>
<dbReference type="EMBL" id="CP006935">
    <property type="protein sequence ID" value="AHC40011.1"/>
    <property type="molecule type" value="Genomic_DNA"/>
</dbReference>
<gene>
    <name evidence="4" type="ORF">OVS_02955</name>
</gene>
<keyword evidence="5" id="KW-1185">Reference proteome</keyword>
<evidence type="ECO:0000313" key="5">
    <source>
        <dbReference type="Proteomes" id="UP000018745"/>
    </source>
</evidence>
<feature type="region of interest" description="Disordered" evidence="2">
    <location>
        <begin position="1"/>
        <end position="40"/>
    </location>
</feature>
<dbReference type="Pfam" id="PF02823">
    <property type="entry name" value="ATP-synt_DE_N"/>
    <property type="match status" value="1"/>
</dbReference>
<name>A0ABM5P0Q8_9MOLU</name>
<sequence length="130" mass="14916">MAKLQNLKEVVKKQAKKGKSNHPPRHERVQVSRMAPPNQPMKVRILGPTNVFASEYVKSLLVNLPDGKMSIHRRYSSVIEKLKEGEIKLKLAYPENSVKEKKYHISSGWMITSYNLCEILVKKCKEITSI</sequence>
<evidence type="ECO:0000256" key="2">
    <source>
        <dbReference type="SAM" id="MobiDB-lite"/>
    </source>
</evidence>
<dbReference type="InterPro" id="IPR020546">
    <property type="entry name" value="ATP_synth_F1_dsu/esu_N"/>
</dbReference>
<dbReference type="Proteomes" id="UP000018745">
    <property type="component" value="Chromosome"/>
</dbReference>
<proteinExistence type="predicted"/>
<dbReference type="RefSeq" id="WP_024071360.1">
    <property type="nucleotide sequence ID" value="NC_023062.1"/>
</dbReference>
<dbReference type="Gene3D" id="2.60.15.10">
    <property type="entry name" value="F0F1 ATP synthase delta/epsilon subunit, N-terminal"/>
    <property type="match status" value="1"/>
</dbReference>